<dbReference type="STRING" id="181874.A0A409W9E0"/>
<dbReference type="PANTHER" id="PTHR31912:SF34">
    <property type="entry name" value="NOTOCHORD-RELATED PROTEIN"/>
    <property type="match status" value="1"/>
</dbReference>
<dbReference type="Proteomes" id="UP000284842">
    <property type="component" value="Unassembled WGS sequence"/>
</dbReference>
<organism evidence="2 3">
    <name type="scientific">Panaeolus cyanescens</name>
    <dbReference type="NCBI Taxonomy" id="181874"/>
    <lineage>
        <taxon>Eukaryota</taxon>
        <taxon>Fungi</taxon>
        <taxon>Dikarya</taxon>
        <taxon>Basidiomycota</taxon>
        <taxon>Agaricomycotina</taxon>
        <taxon>Agaricomycetes</taxon>
        <taxon>Agaricomycetidae</taxon>
        <taxon>Agaricales</taxon>
        <taxon>Agaricineae</taxon>
        <taxon>Galeropsidaceae</taxon>
        <taxon>Panaeolus</taxon>
    </lineage>
</organism>
<dbReference type="AlphaFoldDB" id="A0A409W9E0"/>
<feature type="region of interest" description="Disordered" evidence="1">
    <location>
        <begin position="35"/>
        <end position="57"/>
    </location>
</feature>
<gene>
    <name evidence="2" type="ORF">CVT24_010098</name>
</gene>
<dbReference type="InParanoid" id="A0A409W9E0"/>
<feature type="compositionally biased region" description="Polar residues" evidence="1">
    <location>
        <begin position="42"/>
        <end position="54"/>
    </location>
</feature>
<evidence type="ECO:0000313" key="3">
    <source>
        <dbReference type="Proteomes" id="UP000284842"/>
    </source>
</evidence>
<evidence type="ECO:0000256" key="1">
    <source>
        <dbReference type="SAM" id="MobiDB-lite"/>
    </source>
</evidence>
<feature type="non-terminal residue" evidence="2">
    <location>
        <position position="823"/>
    </location>
</feature>
<reference evidence="2 3" key="1">
    <citation type="journal article" date="2018" name="Evol. Lett.">
        <title>Horizontal gene cluster transfer increased hallucinogenic mushroom diversity.</title>
        <authorList>
            <person name="Reynolds H.T."/>
            <person name="Vijayakumar V."/>
            <person name="Gluck-Thaler E."/>
            <person name="Korotkin H.B."/>
            <person name="Matheny P.B."/>
            <person name="Slot J.C."/>
        </authorList>
    </citation>
    <scope>NUCLEOTIDE SEQUENCE [LARGE SCALE GENOMIC DNA]</scope>
    <source>
        <strain evidence="2 3">2629</strain>
    </source>
</reference>
<name>A0A409W9E0_9AGAR</name>
<keyword evidence="3" id="KW-1185">Reference proteome</keyword>
<protein>
    <submittedName>
        <fullName evidence="2">Uncharacterized protein</fullName>
    </submittedName>
</protein>
<comment type="caution">
    <text evidence="2">The sequence shown here is derived from an EMBL/GenBank/DDBJ whole genome shotgun (WGS) entry which is preliminary data.</text>
</comment>
<dbReference type="PANTHER" id="PTHR31912">
    <property type="entry name" value="IP13529P"/>
    <property type="match status" value="1"/>
</dbReference>
<accession>A0A409W9E0</accession>
<sequence length="823" mass="94174">MEWNTANYTSGWIKADSYYSHKKTAVHIAAVQNKAKREAEAQRSSQNQQPSNVEPYQGAVLTSPYLAKALDPQRKINDQETHDKEQESMFWDNWVPSATEFDMDRSTEMEHEQRRKAFEHQLDEFLGAGEWESRNTEGSRDADVLAALEAAWATAEEDELVAEILQNKDPYAPEDDDATSHHDSEWYPYPSKLIFLLDTIDNLPRLRISTAFMRTMLWMLKELGIRNVPSYDSFKKIQKEVRQNAGITTSQRQSPKGNLFSFNNPCDLIAKDWANPDVCDHIRRYPVIPSNGCISEIWHAQKWHSDLDRHVLSPMYDDKKGRHYFIDEPAMLDNGCMVIPVRWLEDEEGVGWCEVWEVKDDSTTRTSTIVDDVVSLIEVKNLRKNMLDLQDEGILPVWCEKTIKQGHVGRMPNPNRALAEGDPIYVNFVDIFGDDVSGNRSKSWNKHWNMYMAHRNLPRKLLNHQFHIHFISTSTVATIPEQFIDVKEAILYPDQILLDIQPGRHRSSSETLGRVKEQVYAACTGVAATVEKLQATTGVKDAYTQHWVDNLIARARDLKKANPQWTSTDVQNHLKSWVDDNEAIIFNPFLTLEGFDAAQDTPVEILHTILLGVVKYVWHGSFTTWNAAHKALYSSRLQATNSFGLGENRVIRAKYITQYANSLIGRQLKILAQVNTFHVYDLVSENQFLLTKAIGELSALLWYPEIRNMDQYLADVSTAAANVLDIAALIDPSKIVAKIKYHLLTHLVQDIKRFGPLVGMASEVYEAFNGIFRYCSIFSNHLAPSRDIAVQLADQECIKHILCGGWWKNKATEDWVHQENDQV</sequence>
<dbReference type="OrthoDB" id="2506088at2759"/>
<evidence type="ECO:0000313" key="2">
    <source>
        <dbReference type="EMBL" id="PPQ75136.1"/>
    </source>
</evidence>
<dbReference type="EMBL" id="NHTK01005698">
    <property type="protein sequence ID" value="PPQ75136.1"/>
    <property type="molecule type" value="Genomic_DNA"/>
</dbReference>
<proteinExistence type="predicted"/>